<dbReference type="EMBL" id="JAOPHQ010003824">
    <property type="protein sequence ID" value="KAK0141475.1"/>
    <property type="molecule type" value="Genomic_DNA"/>
</dbReference>
<dbReference type="InterPro" id="IPR004074">
    <property type="entry name" value="IL-1_rcpt_I/II-typ"/>
</dbReference>
<comment type="similarity">
    <text evidence="1">Belongs to the interleukin-1 receptor family.</text>
</comment>
<dbReference type="GO" id="GO:0004908">
    <property type="term" value="F:interleukin-1 receptor activity"/>
    <property type="evidence" value="ECO:0007669"/>
    <property type="project" value="InterPro"/>
</dbReference>
<organism evidence="9 10">
    <name type="scientific">Merluccius polli</name>
    <name type="common">Benguela hake</name>
    <name type="synonym">Merluccius cadenati</name>
    <dbReference type="NCBI Taxonomy" id="89951"/>
    <lineage>
        <taxon>Eukaryota</taxon>
        <taxon>Metazoa</taxon>
        <taxon>Chordata</taxon>
        <taxon>Craniata</taxon>
        <taxon>Vertebrata</taxon>
        <taxon>Euteleostomi</taxon>
        <taxon>Actinopterygii</taxon>
        <taxon>Neopterygii</taxon>
        <taxon>Teleostei</taxon>
        <taxon>Neoteleostei</taxon>
        <taxon>Acanthomorphata</taxon>
        <taxon>Zeiogadaria</taxon>
        <taxon>Gadariae</taxon>
        <taxon>Gadiformes</taxon>
        <taxon>Gadoidei</taxon>
        <taxon>Merlucciidae</taxon>
        <taxon>Merluccius</taxon>
    </lineage>
</organism>
<dbReference type="Pfam" id="PF13927">
    <property type="entry name" value="Ig_3"/>
    <property type="match status" value="1"/>
</dbReference>
<dbReference type="SMART" id="SM00408">
    <property type="entry name" value="IGc2"/>
    <property type="match status" value="2"/>
</dbReference>
<dbReference type="InterPro" id="IPR013098">
    <property type="entry name" value="Ig_I-set"/>
</dbReference>
<comment type="caution">
    <text evidence="9">The sequence shown here is derived from an EMBL/GenBank/DDBJ whole genome shotgun (WGS) entry which is preliminary data.</text>
</comment>
<evidence type="ECO:0000259" key="8">
    <source>
        <dbReference type="PROSITE" id="PS50835"/>
    </source>
</evidence>
<protein>
    <submittedName>
        <fullName evidence="9">Hemicentin-1</fullName>
    </submittedName>
</protein>
<reference evidence="9" key="1">
    <citation type="journal article" date="2023" name="Front. Mar. Sci.">
        <title>A new Merluccius polli reference genome to investigate the effects of global change in West African waters.</title>
        <authorList>
            <person name="Mateo J.L."/>
            <person name="Blanco-Fernandez C."/>
            <person name="Garcia-Vazquez E."/>
            <person name="Machado-Schiaffino G."/>
        </authorList>
    </citation>
    <scope>NUCLEOTIDE SEQUENCE</scope>
    <source>
        <strain evidence="9">C29</strain>
        <tissue evidence="9">Fin</tissue>
    </source>
</reference>
<dbReference type="InterPro" id="IPR051170">
    <property type="entry name" value="Neural/epithelial_adhesion"/>
</dbReference>
<evidence type="ECO:0000256" key="4">
    <source>
        <dbReference type="ARBA" id="ARBA00023157"/>
    </source>
</evidence>
<dbReference type="Pfam" id="PF07679">
    <property type="entry name" value="I-set"/>
    <property type="match status" value="2"/>
</dbReference>
<dbReference type="AlphaFoldDB" id="A0AA47MJZ2"/>
<keyword evidence="10" id="KW-1185">Reference proteome</keyword>
<dbReference type="GO" id="GO:0003007">
    <property type="term" value="P:heart morphogenesis"/>
    <property type="evidence" value="ECO:0007669"/>
    <property type="project" value="UniProtKB-ARBA"/>
</dbReference>
<dbReference type="InterPro" id="IPR007110">
    <property type="entry name" value="Ig-like_dom"/>
</dbReference>
<proteinExistence type="inferred from homology"/>
<dbReference type="SMART" id="SM00409">
    <property type="entry name" value="IG"/>
    <property type="match status" value="2"/>
</dbReference>
<evidence type="ECO:0000256" key="2">
    <source>
        <dbReference type="ARBA" id="ARBA00022729"/>
    </source>
</evidence>
<dbReference type="InterPro" id="IPR003599">
    <property type="entry name" value="Ig_sub"/>
</dbReference>
<dbReference type="PROSITE" id="PS50835">
    <property type="entry name" value="IG_LIKE"/>
    <property type="match status" value="3"/>
</dbReference>
<keyword evidence="6" id="KW-0393">Immunoglobulin domain</keyword>
<evidence type="ECO:0000313" key="10">
    <source>
        <dbReference type="Proteomes" id="UP001174136"/>
    </source>
</evidence>
<dbReference type="GO" id="GO:0043005">
    <property type="term" value="C:neuron projection"/>
    <property type="evidence" value="ECO:0007669"/>
    <property type="project" value="TreeGrafter"/>
</dbReference>
<dbReference type="PANTHER" id="PTHR12231">
    <property type="entry name" value="CTX-RELATED TYPE I TRANSMEMBRANE PROTEIN"/>
    <property type="match status" value="1"/>
</dbReference>
<feature type="domain" description="Ig-like" evidence="8">
    <location>
        <begin position="147"/>
        <end position="263"/>
    </location>
</feature>
<dbReference type="PRINTS" id="PR01536">
    <property type="entry name" value="INTRLKN1R12F"/>
</dbReference>
<feature type="domain" description="Ig-like" evidence="8">
    <location>
        <begin position="43"/>
        <end position="127"/>
    </location>
</feature>
<evidence type="ECO:0000313" key="9">
    <source>
        <dbReference type="EMBL" id="KAK0141475.1"/>
    </source>
</evidence>
<evidence type="ECO:0000256" key="7">
    <source>
        <dbReference type="SAM" id="MobiDB-lite"/>
    </source>
</evidence>
<evidence type="ECO:0000256" key="5">
    <source>
        <dbReference type="ARBA" id="ARBA00023180"/>
    </source>
</evidence>
<feature type="domain" description="Ig-like" evidence="8">
    <location>
        <begin position="1"/>
        <end position="38"/>
    </location>
</feature>
<sequence length="332" mass="35468">MSPDGALIIRNAEPQDAGVYGCLASNQAGTHTQTSTLTYIESPVVTVALSEILIGLGETTIMACSASGIPKPEIWWYKGEQPVGRSPRVEVDALGGTMTMTDTQAADAGEYTCVAGNSAGTSSGRITLDVGGELETESFWRCEITTPHRRSDALSHSAKEPADVSADIGSNLTLVCRVQGYPEPLVTWRRGDGSSLLHRAPSPSTVTQSRGELHIISEWSSSDVLSHTHMSSLYLWVEDEAVYVCEAHNHFGTTQAQAKVTVTGLAPPVVALSPGVLGVVEEHQVTLPCVLLAGNPLPERQWLHNYGLVGTLRGREGGREDERKDGTEGGWH</sequence>
<feature type="region of interest" description="Disordered" evidence="7">
    <location>
        <begin position="313"/>
        <end position="332"/>
    </location>
</feature>
<keyword evidence="2" id="KW-0732">Signal</keyword>
<name>A0AA47MJZ2_MERPO</name>
<gene>
    <name evidence="9" type="primary">HMCN1_4</name>
    <name evidence="9" type="ORF">N1851_021422</name>
</gene>
<evidence type="ECO:0000256" key="1">
    <source>
        <dbReference type="ARBA" id="ARBA00009752"/>
    </source>
</evidence>
<evidence type="ECO:0000256" key="6">
    <source>
        <dbReference type="ARBA" id="ARBA00023319"/>
    </source>
</evidence>
<dbReference type="PANTHER" id="PTHR12231:SF253">
    <property type="entry name" value="DPR-INTERACTING PROTEIN ETA, ISOFORM B-RELATED"/>
    <property type="match status" value="1"/>
</dbReference>
<evidence type="ECO:0000256" key="3">
    <source>
        <dbReference type="ARBA" id="ARBA00022737"/>
    </source>
</evidence>
<dbReference type="SUPFAM" id="SSF48726">
    <property type="entry name" value="Immunoglobulin"/>
    <property type="match status" value="4"/>
</dbReference>
<dbReference type="Proteomes" id="UP001174136">
    <property type="component" value="Unassembled WGS sequence"/>
</dbReference>
<dbReference type="GO" id="GO:0055013">
    <property type="term" value="P:cardiac muscle cell development"/>
    <property type="evidence" value="ECO:0007669"/>
    <property type="project" value="UniProtKB-ARBA"/>
</dbReference>
<dbReference type="InterPro" id="IPR036179">
    <property type="entry name" value="Ig-like_dom_sf"/>
</dbReference>
<dbReference type="InterPro" id="IPR013783">
    <property type="entry name" value="Ig-like_fold"/>
</dbReference>
<dbReference type="InterPro" id="IPR003598">
    <property type="entry name" value="Ig_sub2"/>
</dbReference>
<keyword evidence="5" id="KW-0325">Glycoprotein</keyword>
<dbReference type="Gene3D" id="2.60.40.10">
    <property type="entry name" value="Immunoglobulins"/>
    <property type="match status" value="3"/>
</dbReference>
<accession>A0AA47MJZ2</accession>
<dbReference type="FunFam" id="2.60.40.10:FF:000107">
    <property type="entry name" value="Myosin, light chain kinase a"/>
    <property type="match status" value="1"/>
</dbReference>
<keyword evidence="3" id="KW-0677">Repeat</keyword>
<keyword evidence="4" id="KW-1015">Disulfide bond</keyword>